<sequence length="137" mass="15045">MDPHQRIVTSAIETLSELVLPHVEDPWAASHLRGTVNLLTTLSARLEHEAAADAADVAMLDELLPRLAALVAAPVAAFATDDVRARRDELERLIVLVHQLPASTEADAAHRLLREHREAHVSRTTPLWRPAANLPVM</sequence>
<gene>
    <name evidence="1" type="ORF">GCM10023175_21570</name>
</gene>
<dbReference type="RefSeq" id="WP_345415421.1">
    <property type="nucleotide sequence ID" value="NZ_BAABGT010000029.1"/>
</dbReference>
<protein>
    <submittedName>
        <fullName evidence="1">Uncharacterized protein</fullName>
    </submittedName>
</protein>
<organism evidence="1 2">
    <name type="scientific">Pseudonocardia xishanensis</name>
    <dbReference type="NCBI Taxonomy" id="630995"/>
    <lineage>
        <taxon>Bacteria</taxon>
        <taxon>Bacillati</taxon>
        <taxon>Actinomycetota</taxon>
        <taxon>Actinomycetes</taxon>
        <taxon>Pseudonocardiales</taxon>
        <taxon>Pseudonocardiaceae</taxon>
        <taxon>Pseudonocardia</taxon>
    </lineage>
</organism>
<comment type="caution">
    <text evidence="1">The sequence shown here is derived from an EMBL/GenBank/DDBJ whole genome shotgun (WGS) entry which is preliminary data.</text>
</comment>
<evidence type="ECO:0000313" key="1">
    <source>
        <dbReference type="EMBL" id="GAA4544049.1"/>
    </source>
</evidence>
<dbReference type="EMBL" id="BAABGT010000029">
    <property type="protein sequence ID" value="GAA4544049.1"/>
    <property type="molecule type" value="Genomic_DNA"/>
</dbReference>
<dbReference type="Proteomes" id="UP001501598">
    <property type="component" value="Unassembled WGS sequence"/>
</dbReference>
<evidence type="ECO:0000313" key="2">
    <source>
        <dbReference type="Proteomes" id="UP001501598"/>
    </source>
</evidence>
<proteinExistence type="predicted"/>
<name>A0ABP8RPW2_9PSEU</name>
<reference evidence="2" key="1">
    <citation type="journal article" date="2019" name="Int. J. Syst. Evol. Microbiol.">
        <title>The Global Catalogue of Microorganisms (GCM) 10K type strain sequencing project: providing services to taxonomists for standard genome sequencing and annotation.</title>
        <authorList>
            <consortium name="The Broad Institute Genomics Platform"/>
            <consortium name="The Broad Institute Genome Sequencing Center for Infectious Disease"/>
            <person name="Wu L."/>
            <person name="Ma J."/>
        </authorList>
    </citation>
    <scope>NUCLEOTIDE SEQUENCE [LARGE SCALE GENOMIC DNA]</scope>
    <source>
        <strain evidence="2">JCM 17906</strain>
    </source>
</reference>
<accession>A0ABP8RPW2</accession>
<keyword evidence="2" id="KW-1185">Reference proteome</keyword>